<feature type="domain" description="MoaB/Mog" evidence="2">
    <location>
        <begin position="38"/>
        <end position="194"/>
    </location>
</feature>
<accession>A0AAW1V7Y0</accession>
<protein>
    <recommendedName>
        <fullName evidence="2">MoaB/Mog domain-containing protein</fullName>
    </recommendedName>
</protein>
<evidence type="ECO:0000313" key="4">
    <source>
        <dbReference type="Proteomes" id="UP001431783"/>
    </source>
</evidence>
<name>A0AAW1V7Y0_9CUCU</name>
<dbReference type="SUPFAM" id="SSF53218">
    <property type="entry name" value="Molybdenum cofactor biosynthesis proteins"/>
    <property type="match status" value="1"/>
</dbReference>
<dbReference type="Proteomes" id="UP001431783">
    <property type="component" value="Unassembled WGS sequence"/>
</dbReference>
<sequence>MPTKLIDLVRMRGFIACRNVYQQTLRFCTANAKHKTAGMIVIGDEILKGEVADTNSTFSCKVLHDLGVKLKKISVVGDNINAVSEEVAEFSQLYDYVITTGGIGPTHDDITFEGVAKAFDEPLVMNKDIQDICDKYNHRFSKIKLSKIPQSAQLRYYPELKFPRIAIKNVFLFPGVPQLFEKAFSVVAKDSFSGNGPFYTKAVYLNVTEEEILTQLNLIVKLCPNVEFGSYPNMYNDNYKVKITIESSDERATDEAYSRLLKLIPAEMIV</sequence>
<dbReference type="PANTHER" id="PTHR13939:SF0">
    <property type="entry name" value="NMN AMIDOHYDROLASE-LIKE PROTEIN YFAY"/>
    <property type="match status" value="1"/>
</dbReference>
<comment type="similarity">
    <text evidence="1">In the N-terminal section; belongs to the MoaB/Mog family.</text>
</comment>
<evidence type="ECO:0000313" key="3">
    <source>
        <dbReference type="EMBL" id="KAK9889665.1"/>
    </source>
</evidence>
<dbReference type="Gene3D" id="3.40.980.10">
    <property type="entry name" value="MoaB/Mog-like domain"/>
    <property type="match status" value="1"/>
</dbReference>
<gene>
    <name evidence="3" type="ORF">WA026_007045</name>
</gene>
<dbReference type="InterPro" id="IPR036425">
    <property type="entry name" value="MoaB/Mog-like_dom_sf"/>
</dbReference>
<organism evidence="3 4">
    <name type="scientific">Henosepilachna vigintioctopunctata</name>
    <dbReference type="NCBI Taxonomy" id="420089"/>
    <lineage>
        <taxon>Eukaryota</taxon>
        <taxon>Metazoa</taxon>
        <taxon>Ecdysozoa</taxon>
        <taxon>Arthropoda</taxon>
        <taxon>Hexapoda</taxon>
        <taxon>Insecta</taxon>
        <taxon>Pterygota</taxon>
        <taxon>Neoptera</taxon>
        <taxon>Endopterygota</taxon>
        <taxon>Coleoptera</taxon>
        <taxon>Polyphaga</taxon>
        <taxon>Cucujiformia</taxon>
        <taxon>Coccinelloidea</taxon>
        <taxon>Coccinellidae</taxon>
        <taxon>Epilachninae</taxon>
        <taxon>Epilachnini</taxon>
        <taxon>Henosepilachna</taxon>
    </lineage>
</organism>
<dbReference type="Pfam" id="PF00994">
    <property type="entry name" value="MoCF_biosynth"/>
    <property type="match status" value="1"/>
</dbReference>
<evidence type="ECO:0000259" key="2">
    <source>
        <dbReference type="SMART" id="SM00852"/>
    </source>
</evidence>
<dbReference type="InterPro" id="IPR056596">
    <property type="entry name" value="FLAD1_M"/>
</dbReference>
<proteinExistence type="inferred from homology"/>
<dbReference type="InterPro" id="IPR001453">
    <property type="entry name" value="MoaB/Mog_dom"/>
</dbReference>
<dbReference type="PANTHER" id="PTHR13939">
    <property type="entry name" value="NICOTINAMIDE-NUCLEOTIDE AMIDOHYDROLASE PNCC"/>
    <property type="match status" value="1"/>
</dbReference>
<reference evidence="3 4" key="1">
    <citation type="submission" date="2023-03" db="EMBL/GenBank/DDBJ databases">
        <title>Genome insight into feeding habits of ladybird beetles.</title>
        <authorList>
            <person name="Li H.-S."/>
            <person name="Huang Y.-H."/>
            <person name="Pang H."/>
        </authorList>
    </citation>
    <scope>NUCLEOTIDE SEQUENCE [LARGE SCALE GENOMIC DNA]</scope>
    <source>
        <strain evidence="3">SYSU_2023b</strain>
        <tissue evidence="3">Whole body</tissue>
    </source>
</reference>
<dbReference type="SMART" id="SM00852">
    <property type="entry name" value="MoCF_biosynth"/>
    <property type="match status" value="1"/>
</dbReference>
<dbReference type="EMBL" id="JARQZJ010000123">
    <property type="protein sequence ID" value="KAK9889665.1"/>
    <property type="molecule type" value="Genomic_DNA"/>
</dbReference>
<keyword evidence="4" id="KW-1185">Reference proteome</keyword>
<dbReference type="InterPro" id="IPR050101">
    <property type="entry name" value="CinA"/>
</dbReference>
<dbReference type="CDD" id="cd00885">
    <property type="entry name" value="cinA"/>
    <property type="match status" value="1"/>
</dbReference>
<comment type="caution">
    <text evidence="3">The sequence shown here is derived from an EMBL/GenBank/DDBJ whole genome shotgun (WGS) entry which is preliminary data.</text>
</comment>
<dbReference type="AlphaFoldDB" id="A0AAW1V7Y0"/>
<dbReference type="Pfam" id="PF24102">
    <property type="entry name" value="FLAD1_M"/>
    <property type="match status" value="1"/>
</dbReference>
<evidence type="ECO:0000256" key="1">
    <source>
        <dbReference type="ARBA" id="ARBA00007589"/>
    </source>
</evidence>